<reference evidence="2" key="1">
    <citation type="submission" date="2022-11" db="UniProtKB">
        <authorList>
            <consortium name="WormBaseParasite"/>
        </authorList>
    </citation>
    <scope>IDENTIFICATION</scope>
</reference>
<evidence type="ECO:0000313" key="2">
    <source>
        <dbReference type="WBParaSite" id="PS1159_v2.g4429.t1"/>
    </source>
</evidence>
<organism evidence="1 2">
    <name type="scientific">Panagrolaimus sp. PS1159</name>
    <dbReference type="NCBI Taxonomy" id="55785"/>
    <lineage>
        <taxon>Eukaryota</taxon>
        <taxon>Metazoa</taxon>
        <taxon>Ecdysozoa</taxon>
        <taxon>Nematoda</taxon>
        <taxon>Chromadorea</taxon>
        <taxon>Rhabditida</taxon>
        <taxon>Tylenchina</taxon>
        <taxon>Panagrolaimomorpha</taxon>
        <taxon>Panagrolaimoidea</taxon>
        <taxon>Panagrolaimidae</taxon>
        <taxon>Panagrolaimus</taxon>
    </lineage>
</organism>
<protein>
    <submittedName>
        <fullName evidence="2">Hydroxyacid-oxoacid transhydrogenase</fullName>
    </submittedName>
</protein>
<sequence>MSQSLKRQATLARSLMTRLNQSKTCCPHHSGGGSDAVCNISRPNTNSSEVGDYAFEMINSTLRFGKGVTAEVGYDVQNFGSKRPLIVTDSNVAETRAFKEVANSLTKLGIKFDIFDKVRCEPSQKSMEEAINFSRSKNYDLFIAVGGGSVIDTTKAAALLTNNSDADFLDFVPEPFGKGSLPPKPMLPLIAIPTTAGTGSETTGVSIFDLPEKKSKAGFRLRTIKPTLAIVDPLNMLTMPRNVAIYSGFDVLCHALESFTATPYYKRTPRPSRPDLRPVYQGANPVSDVWAREALRIVNKYFRRSIFDPEDVEARAEMTFASSFAGMGFGNAGVHLCHGLSYPISSQGKKYFDKDYGNDHALIPHGLSVITTAPADFIFTTPVDPERHLEAANLLGADRSDFPSTDQIANTLADILRGYMMDFGCPNGLEAMGFDSSSIDVLSNAAMGFLKANKISPKDTDLDSVAKIYEQSLKVY</sequence>
<dbReference type="WBParaSite" id="PS1159_v2.g4429.t1">
    <property type="protein sequence ID" value="PS1159_v2.g4429.t1"/>
    <property type="gene ID" value="PS1159_v2.g4429"/>
</dbReference>
<name>A0AC35GFR6_9BILA</name>
<dbReference type="Proteomes" id="UP000887580">
    <property type="component" value="Unplaced"/>
</dbReference>
<accession>A0AC35GFR6</accession>
<evidence type="ECO:0000313" key="1">
    <source>
        <dbReference type="Proteomes" id="UP000887580"/>
    </source>
</evidence>
<proteinExistence type="predicted"/>